<evidence type="ECO:0000313" key="4">
    <source>
        <dbReference type="EMBL" id="ASV74624.1"/>
    </source>
</evidence>
<accession>A0A286RF88</accession>
<dbReference type="Gene3D" id="4.10.520.10">
    <property type="entry name" value="IHF-like DNA-binding proteins"/>
    <property type="match status" value="1"/>
</dbReference>
<dbReference type="PRINTS" id="PR01727">
    <property type="entry name" value="DNABINDINGHU"/>
</dbReference>
<dbReference type="InterPro" id="IPR000119">
    <property type="entry name" value="Hist_DNA-bd"/>
</dbReference>
<dbReference type="PANTHER" id="PTHR33175">
    <property type="entry name" value="DNA-BINDING PROTEIN HU"/>
    <property type="match status" value="1"/>
</dbReference>
<dbReference type="Proteomes" id="UP000215086">
    <property type="component" value="Chromosome"/>
</dbReference>
<name>A0A286RF88_9BACT</name>
<dbReference type="OrthoDB" id="9799835at2"/>
<dbReference type="Pfam" id="PF00216">
    <property type="entry name" value="Bac_DNA_binding"/>
    <property type="match status" value="1"/>
</dbReference>
<dbReference type="SUPFAM" id="SSF47729">
    <property type="entry name" value="IHF-like DNA-binding proteins"/>
    <property type="match status" value="1"/>
</dbReference>
<keyword evidence="5" id="KW-1185">Reference proteome</keyword>
<dbReference type="RefSeq" id="WP_095414892.1">
    <property type="nucleotide sequence ID" value="NZ_CP018477.1"/>
</dbReference>
<evidence type="ECO:0000256" key="2">
    <source>
        <dbReference type="ARBA" id="ARBA00023125"/>
    </source>
</evidence>
<organism evidence="4 5">
    <name type="scientific">Thermogutta terrifontis</name>
    <dbReference type="NCBI Taxonomy" id="1331910"/>
    <lineage>
        <taxon>Bacteria</taxon>
        <taxon>Pseudomonadati</taxon>
        <taxon>Planctomycetota</taxon>
        <taxon>Planctomycetia</taxon>
        <taxon>Pirellulales</taxon>
        <taxon>Thermoguttaceae</taxon>
        <taxon>Thermogutta</taxon>
    </lineage>
</organism>
<dbReference type="InterPro" id="IPR010992">
    <property type="entry name" value="IHF-like_DNA-bd_dom_sf"/>
</dbReference>
<comment type="similarity">
    <text evidence="1 3">Belongs to the bacterial histone-like protein family.</text>
</comment>
<evidence type="ECO:0000256" key="3">
    <source>
        <dbReference type="RuleBase" id="RU003939"/>
    </source>
</evidence>
<dbReference type="EMBL" id="CP018477">
    <property type="protein sequence ID" value="ASV74624.1"/>
    <property type="molecule type" value="Genomic_DNA"/>
</dbReference>
<proteinExistence type="inferred from homology"/>
<dbReference type="GO" id="GO:0005829">
    <property type="term" value="C:cytosol"/>
    <property type="evidence" value="ECO:0007669"/>
    <property type="project" value="TreeGrafter"/>
</dbReference>
<evidence type="ECO:0000256" key="1">
    <source>
        <dbReference type="ARBA" id="ARBA00010529"/>
    </source>
</evidence>
<evidence type="ECO:0000313" key="5">
    <source>
        <dbReference type="Proteomes" id="UP000215086"/>
    </source>
</evidence>
<dbReference type="GO" id="GO:0003677">
    <property type="term" value="F:DNA binding"/>
    <property type="evidence" value="ECO:0007669"/>
    <property type="project" value="UniProtKB-KW"/>
</dbReference>
<dbReference type="GO" id="GO:0030527">
    <property type="term" value="F:structural constituent of chromatin"/>
    <property type="evidence" value="ECO:0007669"/>
    <property type="project" value="InterPro"/>
</dbReference>
<gene>
    <name evidence="4" type="ORF">THTE_2022</name>
</gene>
<protein>
    <submittedName>
        <fullName evidence="4">Integration host factor alpha/beta</fullName>
    </submittedName>
</protein>
<sequence length="109" mass="12771">MTKRDIVRQIAEELGLPQSQTREVVQRTFDAIIDILTTEHKIELRNFGVFKIKLRKSRRAMNPKKKTEIRVPEKFVVRFKPGKELRKRLEAMSKKLKSATKESVPRTPA</sequence>
<dbReference type="AlphaFoldDB" id="A0A286RF88"/>
<dbReference type="SMART" id="SM00411">
    <property type="entry name" value="BHL"/>
    <property type="match status" value="1"/>
</dbReference>
<reference evidence="4 5" key="1">
    <citation type="journal article" name="Front. Microbiol.">
        <title>Sugar Metabolism of the First Thermophilic Planctomycete Thermogutta terrifontis: Comparative Genomic and Transcriptomic Approaches.</title>
        <authorList>
            <person name="Elcheninov A.G."/>
            <person name="Menzel P."/>
            <person name="Gudbergsdottir S.R."/>
            <person name="Slesarev A.I."/>
            <person name="Kadnikov V.V."/>
            <person name="Krogh A."/>
            <person name="Bonch-Osmolovskaya E.A."/>
            <person name="Peng X."/>
            <person name="Kublanov I.V."/>
        </authorList>
    </citation>
    <scope>NUCLEOTIDE SEQUENCE [LARGE SCALE GENOMIC DNA]</scope>
    <source>
        <strain evidence="4 5">R1</strain>
    </source>
</reference>
<dbReference type="PANTHER" id="PTHR33175:SF2">
    <property type="entry name" value="INTEGRATION HOST FACTOR SUBUNIT ALPHA"/>
    <property type="match status" value="1"/>
</dbReference>
<dbReference type="KEGG" id="ttf:THTE_2022"/>
<keyword evidence="2" id="KW-0238">DNA-binding</keyword>
<dbReference type="CDD" id="cd13836">
    <property type="entry name" value="IHF_B"/>
    <property type="match status" value="1"/>
</dbReference>